<gene>
    <name evidence="16" type="ORF">D9757_003573</name>
</gene>
<evidence type="ECO:0000313" key="16">
    <source>
        <dbReference type="EMBL" id="KAF5389874.1"/>
    </source>
</evidence>
<dbReference type="EMBL" id="JAACJN010000019">
    <property type="protein sequence ID" value="KAF5389874.1"/>
    <property type="molecule type" value="Genomic_DNA"/>
</dbReference>
<evidence type="ECO:0000256" key="3">
    <source>
        <dbReference type="ARBA" id="ARBA00012668"/>
    </source>
</evidence>
<feature type="transmembrane region" description="Helical" evidence="14">
    <location>
        <begin position="121"/>
        <end position="137"/>
    </location>
</feature>
<comment type="caution">
    <text evidence="16">The sequence shown here is derived from an EMBL/GenBank/DDBJ whole genome shotgun (WGS) entry which is preliminary data.</text>
</comment>
<comment type="catalytic activity">
    <reaction evidence="13">
        <text>2 a Fe(II)-siderophore + NADP(+) + H(+) = 2 a Fe(III)-siderophore + NADPH</text>
        <dbReference type="Rhea" id="RHEA:28795"/>
        <dbReference type="Rhea" id="RHEA-COMP:11342"/>
        <dbReference type="Rhea" id="RHEA-COMP:11344"/>
        <dbReference type="ChEBI" id="CHEBI:15378"/>
        <dbReference type="ChEBI" id="CHEBI:29033"/>
        <dbReference type="ChEBI" id="CHEBI:29034"/>
        <dbReference type="ChEBI" id="CHEBI:57783"/>
        <dbReference type="ChEBI" id="CHEBI:58349"/>
        <dbReference type="EC" id="1.16.1.9"/>
    </reaction>
</comment>
<dbReference type="PANTHER" id="PTHR32361">
    <property type="entry name" value="FERRIC/CUPRIC REDUCTASE TRANSMEMBRANE COMPONENT"/>
    <property type="match status" value="1"/>
</dbReference>
<evidence type="ECO:0000256" key="14">
    <source>
        <dbReference type="SAM" id="Phobius"/>
    </source>
</evidence>
<dbReference type="Proteomes" id="UP000518752">
    <property type="component" value="Unassembled WGS sequence"/>
</dbReference>
<dbReference type="Pfam" id="PF08022">
    <property type="entry name" value="FAD_binding_8"/>
    <property type="match status" value="1"/>
</dbReference>
<keyword evidence="9" id="KW-0560">Oxidoreductase</keyword>
<evidence type="ECO:0000256" key="8">
    <source>
        <dbReference type="ARBA" id="ARBA00022989"/>
    </source>
</evidence>
<dbReference type="InterPro" id="IPR013130">
    <property type="entry name" value="Fe3_Rdtase_TM_dom"/>
</dbReference>
<evidence type="ECO:0000256" key="1">
    <source>
        <dbReference type="ARBA" id="ARBA00004651"/>
    </source>
</evidence>
<dbReference type="GO" id="GO:0052851">
    <property type="term" value="F:ferric-chelate reductase (NADPH) activity"/>
    <property type="evidence" value="ECO:0007669"/>
    <property type="project" value="UniProtKB-EC"/>
</dbReference>
<evidence type="ECO:0000256" key="2">
    <source>
        <dbReference type="ARBA" id="ARBA00006278"/>
    </source>
</evidence>
<dbReference type="SFLD" id="SFLDS00052">
    <property type="entry name" value="Ferric_Reductase_Domain"/>
    <property type="match status" value="1"/>
</dbReference>
<organism evidence="16 17">
    <name type="scientific">Collybiopsis confluens</name>
    <dbReference type="NCBI Taxonomy" id="2823264"/>
    <lineage>
        <taxon>Eukaryota</taxon>
        <taxon>Fungi</taxon>
        <taxon>Dikarya</taxon>
        <taxon>Basidiomycota</taxon>
        <taxon>Agaricomycotina</taxon>
        <taxon>Agaricomycetes</taxon>
        <taxon>Agaricomycetidae</taxon>
        <taxon>Agaricales</taxon>
        <taxon>Marasmiineae</taxon>
        <taxon>Omphalotaceae</taxon>
        <taxon>Collybiopsis</taxon>
    </lineage>
</organism>
<dbReference type="InterPro" id="IPR013121">
    <property type="entry name" value="Fe_red_NAD-bd_6"/>
</dbReference>
<feature type="domain" description="FAD-binding FR-type" evidence="15">
    <location>
        <begin position="276"/>
        <end position="417"/>
    </location>
</feature>
<reference evidence="16 17" key="1">
    <citation type="journal article" date="2020" name="ISME J.">
        <title>Uncovering the hidden diversity of litter-decomposition mechanisms in mushroom-forming fungi.</title>
        <authorList>
            <person name="Floudas D."/>
            <person name="Bentzer J."/>
            <person name="Ahren D."/>
            <person name="Johansson T."/>
            <person name="Persson P."/>
            <person name="Tunlid A."/>
        </authorList>
    </citation>
    <scope>NUCLEOTIDE SEQUENCE [LARGE SCALE GENOMIC DNA]</scope>
    <source>
        <strain evidence="16 17">CBS 406.79</strain>
    </source>
</reference>
<dbReference type="PROSITE" id="PS51384">
    <property type="entry name" value="FAD_FR"/>
    <property type="match status" value="1"/>
</dbReference>
<dbReference type="SUPFAM" id="SSF52343">
    <property type="entry name" value="Ferredoxin reductase-like, C-terminal NADP-linked domain"/>
    <property type="match status" value="1"/>
</dbReference>
<dbReference type="SUPFAM" id="SSF63380">
    <property type="entry name" value="Riboflavin synthase domain-like"/>
    <property type="match status" value="1"/>
</dbReference>
<evidence type="ECO:0000256" key="4">
    <source>
        <dbReference type="ARBA" id="ARBA00022448"/>
    </source>
</evidence>
<dbReference type="Gene3D" id="2.40.30.10">
    <property type="entry name" value="Translation factors"/>
    <property type="match status" value="1"/>
</dbReference>
<keyword evidence="17" id="KW-1185">Reference proteome</keyword>
<evidence type="ECO:0000256" key="11">
    <source>
        <dbReference type="ARBA" id="ARBA00023136"/>
    </source>
</evidence>
<dbReference type="InterPro" id="IPR051410">
    <property type="entry name" value="Ferric/Cupric_Reductase"/>
</dbReference>
<dbReference type="InterPro" id="IPR013112">
    <property type="entry name" value="FAD-bd_8"/>
</dbReference>
<keyword evidence="6 14" id="KW-0812">Transmembrane</keyword>
<evidence type="ECO:0000256" key="12">
    <source>
        <dbReference type="ARBA" id="ARBA00023180"/>
    </source>
</evidence>
<accession>A0A8H5MDG9</accession>
<evidence type="ECO:0000313" key="17">
    <source>
        <dbReference type="Proteomes" id="UP000518752"/>
    </source>
</evidence>
<keyword evidence="12" id="KW-0325">Glycoprotein</keyword>
<evidence type="ECO:0000256" key="6">
    <source>
        <dbReference type="ARBA" id="ARBA00022692"/>
    </source>
</evidence>
<dbReference type="InterPro" id="IPR017938">
    <property type="entry name" value="Riboflavin_synthase-like_b-brl"/>
</dbReference>
<comment type="subcellular location">
    <subcellularLocation>
        <location evidence="1">Cell membrane</location>
        <topology evidence="1">Multi-pass membrane protein</topology>
    </subcellularLocation>
</comment>
<proteinExistence type="inferred from homology"/>
<name>A0A8H5MDG9_9AGAR</name>
<evidence type="ECO:0000259" key="15">
    <source>
        <dbReference type="PROSITE" id="PS51384"/>
    </source>
</evidence>
<evidence type="ECO:0000256" key="5">
    <source>
        <dbReference type="ARBA" id="ARBA00022475"/>
    </source>
</evidence>
<sequence>MSFVLRFPPRLQSFTASMPSLTVAASKAAASADKALRIHRADEYPHQVWYFLASVIGLVAVFRFLSFVWSKVFKRKRLSQQSKGNRTSLQKLPTVMFALYRVVAFRLTLDFGSFSLNLTEVVLTMMYIAALFTWTLINTTNVSGKKFDINYWSNRAGVLIASQIPLITALGTKNNLISFITGVPYEKLNYLHRMAARVVFVLIWTHAGSEIHSGQVRLVRYTVASSNPPPLDWPIRSRAYEFFFYTHLILVMLILVGTYLHTKEFNYETYIWPSFVIWGLDRVLRAVRLILFNRSCSAADATAELLTPKCVRLTLKRPRHFRWSAGQIAYLTLPDVSTLPFESHPFTIASCYSQVRVDDAESKFPSKNDSGLEPHWDDLVFLINVREGLTKRLADITARKDTVKAYLDGPYGQSHDLSSPDTIVLIAGGTGVSHTLPLLSDTIRRIQEGKSVCQRVTFIWCIRDSGKENFFFSPDPTDLVWDPSANIQWISDILSRNLSLAPGSLKIDIRIFVTGTSDASNHAQLQELAEGDTSSTESQSTPVQTTISEKAEDVASESEFGIARLPSITIAQGRPSLVEQLKEEAEASKGGSMWVSGMVYWINHLALYSRSES</sequence>
<keyword evidence="10" id="KW-0406">Ion transport</keyword>
<dbReference type="InterPro" id="IPR017927">
    <property type="entry name" value="FAD-bd_FR_type"/>
</dbReference>
<dbReference type="PANTHER" id="PTHR32361:SF9">
    <property type="entry name" value="FERRIC REDUCTASE TRANSMEMBRANE COMPONENT 3-RELATED"/>
    <property type="match status" value="1"/>
</dbReference>
<dbReference type="Pfam" id="PF08030">
    <property type="entry name" value="NAD_binding_6"/>
    <property type="match status" value="2"/>
</dbReference>
<feature type="transmembrane region" description="Helical" evidence="14">
    <location>
        <begin position="91"/>
        <end position="109"/>
    </location>
</feature>
<dbReference type="Pfam" id="PF01794">
    <property type="entry name" value="Ferric_reduct"/>
    <property type="match status" value="1"/>
</dbReference>
<comment type="similarity">
    <text evidence="2">Belongs to the ferric reductase (FRE) family.</text>
</comment>
<dbReference type="GO" id="GO:0006879">
    <property type="term" value="P:intracellular iron ion homeostasis"/>
    <property type="evidence" value="ECO:0007669"/>
    <property type="project" value="TreeGrafter"/>
</dbReference>
<evidence type="ECO:0000256" key="9">
    <source>
        <dbReference type="ARBA" id="ARBA00023002"/>
    </source>
</evidence>
<evidence type="ECO:0000256" key="7">
    <source>
        <dbReference type="ARBA" id="ARBA00022982"/>
    </source>
</evidence>
<dbReference type="EC" id="1.16.1.9" evidence="3"/>
<dbReference type="GO" id="GO:0006826">
    <property type="term" value="P:iron ion transport"/>
    <property type="evidence" value="ECO:0007669"/>
    <property type="project" value="TreeGrafter"/>
</dbReference>
<keyword evidence="8 14" id="KW-1133">Transmembrane helix</keyword>
<feature type="transmembrane region" description="Helical" evidence="14">
    <location>
        <begin position="242"/>
        <end position="260"/>
    </location>
</feature>
<evidence type="ECO:0000256" key="13">
    <source>
        <dbReference type="ARBA" id="ARBA00048483"/>
    </source>
</evidence>
<dbReference type="AlphaFoldDB" id="A0A8H5MDG9"/>
<keyword evidence="11 14" id="KW-0472">Membrane</keyword>
<keyword evidence="5" id="KW-1003">Cell membrane</keyword>
<feature type="transmembrane region" description="Helical" evidence="14">
    <location>
        <begin position="48"/>
        <end position="70"/>
    </location>
</feature>
<keyword evidence="4" id="KW-0813">Transport</keyword>
<dbReference type="Gene3D" id="3.40.50.80">
    <property type="entry name" value="Nucleotide-binding domain of ferredoxin-NADP reductase (FNR) module"/>
    <property type="match status" value="1"/>
</dbReference>
<dbReference type="OrthoDB" id="4494341at2759"/>
<dbReference type="GO" id="GO:0005886">
    <property type="term" value="C:plasma membrane"/>
    <property type="evidence" value="ECO:0007669"/>
    <property type="project" value="UniProtKB-SubCell"/>
</dbReference>
<evidence type="ECO:0000256" key="10">
    <source>
        <dbReference type="ARBA" id="ARBA00023065"/>
    </source>
</evidence>
<protein>
    <recommendedName>
        <fullName evidence="3">ferric-chelate reductase (NADPH)</fullName>
        <ecNumber evidence="3">1.16.1.9</ecNumber>
    </recommendedName>
</protein>
<dbReference type="SFLD" id="SFLDG01168">
    <property type="entry name" value="Ferric_reductase_subgroup_(FRE"/>
    <property type="match status" value="1"/>
</dbReference>
<dbReference type="InterPro" id="IPR039261">
    <property type="entry name" value="FNR_nucleotide-bd"/>
</dbReference>
<keyword evidence="7" id="KW-0249">Electron transport</keyword>
<dbReference type="CDD" id="cd06186">
    <property type="entry name" value="NOX_Duox_like_FAD_NADP"/>
    <property type="match status" value="1"/>
</dbReference>
<dbReference type="GO" id="GO:0015677">
    <property type="term" value="P:copper ion import"/>
    <property type="evidence" value="ECO:0007669"/>
    <property type="project" value="TreeGrafter"/>
</dbReference>